<dbReference type="EMBL" id="JAUBDH010000002">
    <property type="protein sequence ID" value="MDW0108937.1"/>
    <property type="molecule type" value="Genomic_DNA"/>
</dbReference>
<reference evidence="2 3" key="1">
    <citation type="submission" date="2023-06" db="EMBL/GenBank/DDBJ databases">
        <title>Sporosarcina sp. nov., isolated from Korean traditional fermented seafood 'Jeotgal'.</title>
        <authorList>
            <person name="Yang A.-I."/>
            <person name="Shin N.-R."/>
        </authorList>
    </citation>
    <scope>NUCLEOTIDE SEQUENCE [LARGE SCALE GENOMIC DNA]</scope>
    <source>
        <strain evidence="2 3">KCTC3840</strain>
    </source>
</reference>
<evidence type="ECO:0000313" key="3">
    <source>
        <dbReference type="Proteomes" id="UP001280629"/>
    </source>
</evidence>
<proteinExistence type="predicted"/>
<feature type="transmembrane region" description="Helical" evidence="1">
    <location>
        <begin position="12"/>
        <end position="36"/>
    </location>
</feature>
<dbReference type="RefSeq" id="WP_317934277.1">
    <property type="nucleotide sequence ID" value="NZ_JAUBDH010000002.1"/>
</dbReference>
<dbReference type="Proteomes" id="UP001280629">
    <property type="component" value="Unassembled WGS sequence"/>
</dbReference>
<sequence>MNESGYSWPETILTLTIMMVVFSTLLPLSFQMLAGLENKKQDMRAKETMYQAAILYTNYGITNGLRKEDAMEYSWFVDGERVCVKYLINNNKSEVCTS</sequence>
<organism evidence="2 3">
    <name type="scientific">Sporosarcina aquimarina</name>
    <dbReference type="NCBI Taxonomy" id="114975"/>
    <lineage>
        <taxon>Bacteria</taxon>
        <taxon>Bacillati</taxon>
        <taxon>Bacillota</taxon>
        <taxon>Bacilli</taxon>
        <taxon>Bacillales</taxon>
        <taxon>Caryophanaceae</taxon>
        <taxon>Sporosarcina</taxon>
    </lineage>
</organism>
<evidence type="ECO:0008006" key="4">
    <source>
        <dbReference type="Google" id="ProtNLM"/>
    </source>
</evidence>
<protein>
    <recommendedName>
        <fullName evidence="4">Competence protein ComGE</fullName>
    </recommendedName>
</protein>
<keyword evidence="3" id="KW-1185">Reference proteome</keyword>
<keyword evidence="1" id="KW-0472">Membrane</keyword>
<evidence type="ECO:0000313" key="2">
    <source>
        <dbReference type="EMBL" id="MDW0108937.1"/>
    </source>
</evidence>
<accession>A0ABU4FZU3</accession>
<name>A0ABU4FZU3_9BACL</name>
<keyword evidence="1" id="KW-1133">Transmembrane helix</keyword>
<gene>
    <name evidence="2" type="ORF">QT716_02615</name>
</gene>
<evidence type="ECO:0000256" key="1">
    <source>
        <dbReference type="SAM" id="Phobius"/>
    </source>
</evidence>
<comment type="caution">
    <text evidence="2">The sequence shown here is derived from an EMBL/GenBank/DDBJ whole genome shotgun (WGS) entry which is preliminary data.</text>
</comment>
<keyword evidence="1" id="KW-0812">Transmembrane</keyword>